<dbReference type="Gene3D" id="3.90.550.10">
    <property type="entry name" value="Spore Coat Polysaccharide Biosynthesis Protein SpsA, Chain A"/>
    <property type="match status" value="1"/>
</dbReference>
<sequence>MLLSKKCLLKCLPRQRLARVACCFVWTLFFCAVISYASTALKLNGRDVGLATSAGGLAKVNKDYPAIVTTLSTVPCDSECRRFQRLMAQWPRDKPKAALVYLVHRFGYLETSIRSVGNYFCHKFDYPIIIFHEADFFNVADMTKDVLLEAAVMNSSRVFFQLIEFKTPKFLPKPVPGQMEIPCFSSIGYRHMCRFQAKGVFEQPVIKELEYMWRLDDDSELLAPVTYDVFRFMHNRHLDYGYVWRHLDAFDCVTGLWDAAREFLDKSKIKPQFFDRWSNPYLFYNNFEVSRLSVWLSADYRSYVDYIDSKGGIYYHRWGDAPIKGIAVSIFIPENRTHFFTDMKYRHGSFVNGQTNAIHVRWYNENPRIGSVL</sequence>
<dbReference type="GO" id="GO:0006487">
    <property type="term" value="P:protein N-linked glycosylation"/>
    <property type="evidence" value="ECO:0007669"/>
    <property type="project" value="TreeGrafter"/>
</dbReference>
<gene>
    <name evidence="3" type="ORF">NP493_86g01026</name>
</gene>
<dbReference type="GO" id="GO:0000032">
    <property type="term" value="P:cell wall mannoprotein biosynthetic process"/>
    <property type="evidence" value="ECO:0007669"/>
    <property type="project" value="TreeGrafter"/>
</dbReference>
<reference evidence="3" key="1">
    <citation type="journal article" date="2023" name="Mol. Biol. Evol.">
        <title>Third-Generation Sequencing Reveals the Adaptive Role of the Epigenome in Three Deep-Sea Polychaetes.</title>
        <authorList>
            <person name="Perez M."/>
            <person name="Aroh O."/>
            <person name="Sun Y."/>
            <person name="Lan Y."/>
            <person name="Juniper S.K."/>
            <person name="Young C.R."/>
            <person name="Angers B."/>
            <person name="Qian P.Y."/>
        </authorList>
    </citation>
    <scope>NUCLEOTIDE SEQUENCE</scope>
    <source>
        <strain evidence="3">R07B-5</strain>
    </source>
</reference>
<dbReference type="AlphaFoldDB" id="A0AAD9UI19"/>
<dbReference type="Proteomes" id="UP001209878">
    <property type="component" value="Unassembled WGS sequence"/>
</dbReference>
<organism evidence="3 4">
    <name type="scientific">Ridgeia piscesae</name>
    <name type="common">Tubeworm</name>
    <dbReference type="NCBI Taxonomy" id="27915"/>
    <lineage>
        <taxon>Eukaryota</taxon>
        <taxon>Metazoa</taxon>
        <taxon>Spiralia</taxon>
        <taxon>Lophotrochozoa</taxon>
        <taxon>Annelida</taxon>
        <taxon>Polychaeta</taxon>
        <taxon>Sedentaria</taxon>
        <taxon>Canalipalpata</taxon>
        <taxon>Sabellida</taxon>
        <taxon>Siboglinidae</taxon>
        <taxon>Ridgeia</taxon>
    </lineage>
</organism>
<comment type="similarity">
    <text evidence="1">Belongs to the glycosyltransferase 15 family.</text>
</comment>
<keyword evidence="2" id="KW-0808">Transferase</keyword>
<dbReference type="Pfam" id="PF01793">
    <property type="entry name" value="Glyco_transf_15"/>
    <property type="match status" value="1"/>
</dbReference>
<evidence type="ECO:0000313" key="4">
    <source>
        <dbReference type="Proteomes" id="UP001209878"/>
    </source>
</evidence>
<protein>
    <submittedName>
        <fullName evidence="3">Uncharacterized protein</fullName>
    </submittedName>
</protein>
<dbReference type="GO" id="GO:0005794">
    <property type="term" value="C:Golgi apparatus"/>
    <property type="evidence" value="ECO:0007669"/>
    <property type="project" value="TreeGrafter"/>
</dbReference>
<keyword evidence="4" id="KW-1185">Reference proteome</keyword>
<dbReference type="GO" id="GO:0016020">
    <property type="term" value="C:membrane"/>
    <property type="evidence" value="ECO:0007669"/>
    <property type="project" value="InterPro"/>
</dbReference>
<dbReference type="PANTHER" id="PTHR31121:SF6">
    <property type="entry name" value="ALPHA-1,2 MANNOSYLTRANSFERASE KTR1"/>
    <property type="match status" value="1"/>
</dbReference>
<evidence type="ECO:0000256" key="2">
    <source>
        <dbReference type="ARBA" id="ARBA00022679"/>
    </source>
</evidence>
<dbReference type="InterPro" id="IPR002685">
    <property type="entry name" value="Glyco_trans_15"/>
</dbReference>
<dbReference type="PANTHER" id="PTHR31121">
    <property type="entry name" value="ALPHA-1,2 MANNOSYLTRANSFERASE KTR1"/>
    <property type="match status" value="1"/>
</dbReference>
<dbReference type="EMBL" id="JAODUO010000087">
    <property type="protein sequence ID" value="KAK2190121.1"/>
    <property type="molecule type" value="Genomic_DNA"/>
</dbReference>
<dbReference type="GO" id="GO:0000026">
    <property type="term" value="F:alpha-1,2-mannosyltransferase activity"/>
    <property type="evidence" value="ECO:0007669"/>
    <property type="project" value="TreeGrafter"/>
</dbReference>
<accession>A0AAD9UI19</accession>
<evidence type="ECO:0000256" key="1">
    <source>
        <dbReference type="ARBA" id="ARBA00007677"/>
    </source>
</evidence>
<dbReference type="InterPro" id="IPR029044">
    <property type="entry name" value="Nucleotide-diphossugar_trans"/>
</dbReference>
<comment type="caution">
    <text evidence="3">The sequence shown here is derived from an EMBL/GenBank/DDBJ whole genome shotgun (WGS) entry which is preliminary data.</text>
</comment>
<dbReference type="SUPFAM" id="SSF53448">
    <property type="entry name" value="Nucleotide-diphospho-sugar transferases"/>
    <property type="match status" value="1"/>
</dbReference>
<evidence type="ECO:0000313" key="3">
    <source>
        <dbReference type="EMBL" id="KAK2190121.1"/>
    </source>
</evidence>
<proteinExistence type="inferred from homology"/>
<name>A0AAD9UI19_RIDPI</name>